<dbReference type="AlphaFoldDB" id="X1T6B1"/>
<name>X1T6B1_9ZZZZ</name>
<evidence type="ECO:0008006" key="2">
    <source>
        <dbReference type="Google" id="ProtNLM"/>
    </source>
</evidence>
<dbReference type="EMBL" id="BARW01015051">
    <property type="protein sequence ID" value="GAI83095.1"/>
    <property type="molecule type" value="Genomic_DNA"/>
</dbReference>
<gene>
    <name evidence="1" type="ORF">S12H4_26514</name>
</gene>
<comment type="caution">
    <text evidence="1">The sequence shown here is derived from an EMBL/GenBank/DDBJ whole genome shotgun (WGS) entry which is preliminary data.</text>
</comment>
<accession>X1T6B1</accession>
<protein>
    <recommendedName>
        <fullName evidence="2">DUF4365 domain-containing protein</fullName>
    </recommendedName>
</protein>
<reference evidence="1" key="1">
    <citation type="journal article" date="2014" name="Front. Microbiol.">
        <title>High frequency of phylogenetically diverse reductive dehalogenase-homologous genes in deep subseafloor sedimentary metagenomes.</title>
        <authorList>
            <person name="Kawai M."/>
            <person name="Futagami T."/>
            <person name="Toyoda A."/>
            <person name="Takaki Y."/>
            <person name="Nishi S."/>
            <person name="Hori S."/>
            <person name="Arai W."/>
            <person name="Tsubouchi T."/>
            <person name="Morono Y."/>
            <person name="Uchiyama I."/>
            <person name="Ito T."/>
            <person name="Fujiyama A."/>
            <person name="Inagaki F."/>
            <person name="Takami H."/>
        </authorList>
    </citation>
    <scope>NUCLEOTIDE SEQUENCE</scope>
    <source>
        <strain evidence="1">Expedition CK06-06</strain>
    </source>
</reference>
<organism evidence="1">
    <name type="scientific">marine sediment metagenome</name>
    <dbReference type="NCBI Taxonomy" id="412755"/>
    <lineage>
        <taxon>unclassified sequences</taxon>
        <taxon>metagenomes</taxon>
        <taxon>ecological metagenomes</taxon>
    </lineage>
</organism>
<sequence length="71" mass="8077">MPNIDEKRILGNYGSNLVAHTLSKICLVRPVAEGTDIGIDLYCETIEERQGFLHFWAQVKCGKQINITMHF</sequence>
<proteinExistence type="predicted"/>
<evidence type="ECO:0000313" key="1">
    <source>
        <dbReference type="EMBL" id="GAI83095.1"/>
    </source>
</evidence>